<dbReference type="SUPFAM" id="SSF46689">
    <property type="entry name" value="Homeodomain-like"/>
    <property type="match status" value="1"/>
</dbReference>
<organism evidence="4 5">
    <name type="scientific">Phytophthora fragariae</name>
    <dbReference type="NCBI Taxonomy" id="53985"/>
    <lineage>
        <taxon>Eukaryota</taxon>
        <taxon>Sar</taxon>
        <taxon>Stramenopiles</taxon>
        <taxon>Oomycota</taxon>
        <taxon>Peronosporomycetes</taxon>
        <taxon>Peronosporales</taxon>
        <taxon>Peronosporaceae</taxon>
        <taxon>Phytophthora</taxon>
    </lineage>
</organism>
<accession>A0A6A3ERX4</accession>
<proteinExistence type="predicted"/>
<feature type="region of interest" description="Disordered" evidence="2">
    <location>
        <begin position="383"/>
        <end position="428"/>
    </location>
</feature>
<feature type="region of interest" description="Disordered" evidence="2">
    <location>
        <begin position="151"/>
        <end position="240"/>
    </location>
</feature>
<dbReference type="AlphaFoldDB" id="A0A6A3ERX4"/>
<dbReference type="EMBL" id="QXGF01000833">
    <property type="protein sequence ID" value="KAE8935137.1"/>
    <property type="molecule type" value="Genomic_DNA"/>
</dbReference>
<feature type="compositionally biased region" description="Basic and acidic residues" evidence="2">
    <location>
        <begin position="226"/>
        <end position="240"/>
    </location>
</feature>
<feature type="compositionally biased region" description="Low complexity" evidence="2">
    <location>
        <begin position="383"/>
        <end position="403"/>
    </location>
</feature>
<protein>
    <recommendedName>
        <fullName evidence="3">HTH CENPB-type domain-containing protein</fullName>
    </recommendedName>
</protein>
<feature type="compositionally biased region" description="Acidic residues" evidence="2">
    <location>
        <begin position="181"/>
        <end position="216"/>
    </location>
</feature>
<comment type="caution">
    <text evidence="4">The sequence shown here is derived from an EMBL/GenBank/DDBJ whole genome shotgun (WGS) entry which is preliminary data.</text>
</comment>
<dbReference type="GO" id="GO:0003677">
    <property type="term" value="F:DNA binding"/>
    <property type="evidence" value="ECO:0007669"/>
    <property type="project" value="UniProtKB-KW"/>
</dbReference>
<dbReference type="InterPro" id="IPR009057">
    <property type="entry name" value="Homeodomain-like_sf"/>
</dbReference>
<dbReference type="PANTHER" id="PTHR33324">
    <property type="entry name" value="EXPRESSED PROTEIN"/>
    <property type="match status" value="1"/>
</dbReference>
<sequence>MTTPALLAPARRRRNLTYREKLAIVQKKEDEPSWTQRSLALWAKEQFRLESKPTQATISNLLRAKHKLQLLASAVPPDFRSARRVRHPELDRRVLLWVHDELQARGPVTRLAIQHRAMDLAREMQLPTDLSFSKGWVSSFISRHQLSIGRRGDAPAQQQQMLQLQGVRQEPTLEETPAVAVEEEKEEEEEEEEEEVDHSVEVEQEQVQEEEVEQEGGSDSTPPMQTERRGDEDWSSGREEGRATTDLLLDWVAVPGSYSRWWLLKDEEEKEKEPLCWEINLFLRSHGLRGMSSADIKQQLSTFVMTFQAAHMWLRQTRVEYPLDVEEMTLEQEGIKSHVRQMCPHYERLAPVLAAYVKYDDKAADMAQSSAAPATATIEAATQVSSEAASSSRTDDTSAVATTPPRPAKRARRQSTESTADDSIEDETKAQKRRLFELECARLQSEIETRNIQLVLEKTLARKKLLDAGISAEENLSFFGNRQRKTPFTVALGTSSVFFAWVVQLPSQDFQCRGMRLKMRLLACNSLI</sequence>
<dbReference type="InterPro" id="IPR006600">
    <property type="entry name" value="HTH_CenpB_DNA-bd_dom"/>
</dbReference>
<evidence type="ECO:0000259" key="3">
    <source>
        <dbReference type="PROSITE" id="PS51253"/>
    </source>
</evidence>
<evidence type="ECO:0000313" key="5">
    <source>
        <dbReference type="Proteomes" id="UP000429523"/>
    </source>
</evidence>
<dbReference type="Pfam" id="PF03221">
    <property type="entry name" value="HTH_Tnp_Tc5"/>
    <property type="match status" value="1"/>
</dbReference>
<name>A0A6A3ERX4_9STRA</name>
<reference evidence="4 5" key="1">
    <citation type="submission" date="2018-08" db="EMBL/GenBank/DDBJ databases">
        <title>Genomic investigation of the strawberry pathogen Phytophthora fragariae indicates pathogenicity is determined by transcriptional variation in three key races.</title>
        <authorList>
            <person name="Adams T.M."/>
            <person name="Armitage A.D."/>
            <person name="Sobczyk M.K."/>
            <person name="Bates H.J."/>
            <person name="Dunwell J.M."/>
            <person name="Nellist C.F."/>
            <person name="Harrison R.J."/>
        </authorList>
    </citation>
    <scope>NUCLEOTIDE SEQUENCE [LARGE SCALE GENOMIC DNA]</scope>
    <source>
        <strain evidence="4 5">NOV-9</strain>
    </source>
</reference>
<dbReference type="Proteomes" id="UP000429523">
    <property type="component" value="Unassembled WGS sequence"/>
</dbReference>
<keyword evidence="1" id="KW-0238">DNA-binding</keyword>
<dbReference type="PANTHER" id="PTHR33324:SF2">
    <property type="entry name" value="MYB_SANT-LIKE DNA-BINDING DOMAIN-CONTAINING PROTEIN"/>
    <property type="match status" value="1"/>
</dbReference>
<dbReference type="PROSITE" id="PS51253">
    <property type="entry name" value="HTH_CENPB"/>
    <property type="match status" value="1"/>
</dbReference>
<evidence type="ECO:0000256" key="2">
    <source>
        <dbReference type="SAM" id="MobiDB-lite"/>
    </source>
</evidence>
<feature type="domain" description="HTH CENPB-type" evidence="3">
    <location>
        <begin position="78"/>
        <end position="150"/>
    </location>
</feature>
<gene>
    <name evidence="4" type="ORF">PF009_g14908</name>
</gene>
<dbReference type="SMART" id="SM00674">
    <property type="entry name" value="CENPB"/>
    <property type="match status" value="1"/>
</dbReference>
<dbReference type="Gene3D" id="1.10.10.60">
    <property type="entry name" value="Homeodomain-like"/>
    <property type="match status" value="2"/>
</dbReference>
<evidence type="ECO:0000313" key="4">
    <source>
        <dbReference type="EMBL" id="KAE8935137.1"/>
    </source>
</evidence>
<evidence type="ECO:0000256" key="1">
    <source>
        <dbReference type="ARBA" id="ARBA00023125"/>
    </source>
</evidence>